<organism evidence="1">
    <name type="scientific">marine sediment metagenome</name>
    <dbReference type="NCBI Taxonomy" id="412755"/>
    <lineage>
        <taxon>unclassified sequences</taxon>
        <taxon>metagenomes</taxon>
        <taxon>ecological metagenomes</taxon>
    </lineage>
</organism>
<dbReference type="AlphaFoldDB" id="A0A0F9SYF0"/>
<proteinExistence type="predicted"/>
<evidence type="ECO:0000313" key="1">
    <source>
        <dbReference type="EMBL" id="KKN34228.1"/>
    </source>
</evidence>
<protein>
    <submittedName>
        <fullName evidence="1">Uncharacterized protein</fullName>
    </submittedName>
</protein>
<name>A0A0F9SYF0_9ZZZZ</name>
<sequence>MSEIYRCPAFLFCNYELLKRPANDIAKECNVSDMTIYNWMKKFNIISRTLSESFKGRPSSFKGHKHTNEAKEKNRQAHIFSDWNRLTYAGKHKRMRNAIPKGDICEECGEKTNKLNITNIDHKYLQNTEDWEWKCRSCHQNHDIKYNERGVLS</sequence>
<reference evidence="1" key="1">
    <citation type="journal article" date="2015" name="Nature">
        <title>Complex archaea that bridge the gap between prokaryotes and eukaryotes.</title>
        <authorList>
            <person name="Spang A."/>
            <person name="Saw J.H."/>
            <person name="Jorgensen S.L."/>
            <person name="Zaremba-Niedzwiedzka K."/>
            <person name="Martijn J."/>
            <person name="Lind A.E."/>
            <person name="van Eijk R."/>
            <person name="Schleper C."/>
            <person name="Guy L."/>
            <person name="Ettema T.J."/>
        </authorList>
    </citation>
    <scope>NUCLEOTIDE SEQUENCE</scope>
</reference>
<accession>A0A0F9SYF0</accession>
<gene>
    <name evidence="1" type="ORF">LCGC14_0795770</name>
</gene>
<dbReference type="Gene3D" id="1.10.10.60">
    <property type="entry name" value="Homeodomain-like"/>
    <property type="match status" value="1"/>
</dbReference>
<dbReference type="EMBL" id="LAZR01002118">
    <property type="protein sequence ID" value="KKN34228.1"/>
    <property type="molecule type" value="Genomic_DNA"/>
</dbReference>
<comment type="caution">
    <text evidence="1">The sequence shown here is derived from an EMBL/GenBank/DDBJ whole genome shotgun (WGS) entry which is preliminary data.</text>
</comment>